<dbReference type="AlphaFoldDB" id="A0A8W8N9N9"/>
<feature type="transmembrane region" description="Helical" evidence="2">
    <location>
        <begin position="102"/>
        <end position="126"/>
    </location>
</feature>
<keyword evidence="2" id="KW-0472">Membrane</keyword>
<keyword evidence="4" id="KW-1185">Reference proteome</keyword>
<feature type="region of interest" description="Disordered" evidence="1">
    <location>
        <begin position="1"/>
        <end position="60"/>
    </location>
</feature>
<accession>A0A8W8N9N9</accession>
<dbReference type="EnsemblMetazoa" id="G4926.3">
    <property type="protein sequence ID" value="G4926.3:cds"/>
    <property type="gene ID" value="G4926"/>
</dbReference>
<keyword evidence="2" id="KW-1133">Transmembrane helix</keyword>
<name>A0A8W8N9N9_MAGGI</name>
<dbReference type="OMA" id="GYNDRFI"/>
<evidence type="ECO:0000256" key="1">
    <source>
        <dbReference type="SAM" id="MobiDB-lite"/>
    </source>
</evidence>
<dbReference type="EnsemblMetazoa" id="G4926.2">
    <property type="protein sequence ID" value="G4926.2:cds"/>
    <property type="gene ID" value="G4926"/>
</dbReference>
<sequence length="129" mass="14237">MTQVAPADGEHPPSYNDVAGRSETPSNSFPTTGIGGVWFTPNGGGPPNPPPYTDTLPGYNDRFISPRDLQKYYRSQDLARQRIRRQRDLATVRSRTANSKTIIIVFCVLTISLLIGLIIGLSFMLAERT</sequence>
<keyword evidence="2" id="KW-0812">Transmembrane</keyword>
<organism evidence="3 4">
    <name type="scientific">Magallana gigas</name>
    <name type="common">Pacific oyster</name>
    <name type="synonym">Crassostrea gigas</name>
    <dbReference type="NCBI Taxonomy" id="29159"/>
    <lineage>
        <taxon>Eukaryota</taxon>
        <taxon>Metazoa</taxon>
        <taxon>Spiralia</taxon>
        <taxon>Lophotrochozoa</taxon>
        <taxon>Mollusca</taxon>
        <taxon>Bivalvia</taxon>
        <taxon>Autobranchia</taxon>
        <taxon>Pteriomorphia</taxon>
        <taxon>Ostreida</taxon>
        <taxon>Ostreoidea</taxon>
        <taxon>Ostreidae</taxon>
        <taxon>Magallana</taxon>
    </lineage>
</organism>
<reference evidence="3" key="1">
    <citation type="submission" date="2022-08" db="UniProtKB">
        <authorList>
            <consortium name="EnsemblMetazoa"/>
        </authorList>
    </citation>
    <scope>IDENTIFICATION</scope>
    <source>
        <strain evidence="3">05x7-T-G4-1.051#20</strain>
    </source>
</reference>
<evidence type="ECO:0000256" key="2">
    <source>
        <dbReference type="SAM" id="Phobius"/>
    </source>
</evidence>
<evidence type="ECO:0000313" key="3">
    <source>
        <dbReference type="EnsemblMetazoa" id="G4926.2:cds"/>
    </source>
</evidence>
<dbReference type="OrthoDB" id="6133289at2759"/>
<protein>
    <submittedName>
        <fullName evidence="3">Uncharacterized protein</fullName>
    </submittedName>
</protein>
<evidence type="ECO:0000313" key="4">
    <source>
        <dbReference type="Proteomes" id="UP000005408"/>
    </source>
</evidence>
<dbReference type="Proteomes" id="UP000005408">
    <property type="component" value="Unassembled WGS sequence"/>
</dbReference>
<proteinExistence type="predicted"/>
<dbReference type="EnsemblMetazoa" id="G4926.6">
    <property type="protein sequence ID" value="G4926.6:cds"/>
    <property type="gene ID" value="G4926"/>
</dbReference>